<organism evidence="1 2">
    <name type="scientific">Araneus ventricosus</name>
    <name type="common">Orbweaver spider</name>
    <name type="synonym">Epeira ventricosa</name>
    <dbReference type="NCBI Taxonomy" id="182803"/>
    <lineage>
        <taxon>Eukaryota</taxon>
        <taxon>Metazoa</taxon>
        <taxon>Ecdysozoa</taxon>
        <taxon>Arthropoda</taxon>
        <taxon>Chelicerata</taxon>
        <taxon>Arachnida</taxon>
        <taxon>Araneae</taxon>
        <taxon>Araneomorphae</taxon>
        <taxon>Entelegynae</taxon>
        <taxon>Araneoidea</taxon>
        <taxon>Araneidae</taxon>
        <taxon>Araneus</taxon>
    </lineage>
</organism>
<dbReference type="Proteomes" id="UP000499080">
    <property type="component" value="Unassembled WGS sequence"/>
</dbReference>
<comment type="caution">
    <text evidence="1">The sequence shown here is derived from an EMBL/GenBank/DDBJ whole genome shotgun (WGS) entry which is preliminary data.</text>
</comment>
<keyword evidence="2" id="KW-1185">Reference proteome</keyword>
<accession>A0A4Y2KHD3</accession>
<sequence length="98" mass="11863">MVVVRGFLEHSEKMLVNDGWRSQYSSLWAFLIVYRPWDTDRVRLQTGNISQTTQVYHQRNMVSDRRVHLLRREEIRNVNQEWDNNRAMLKSPNLFKNS</sequence>
<evidence type="ECO:0000313" key="1">
    <source>
        <dbReference type="EMBL" id="GBN02074.1"/>
    </source>
</evidence>
<gene>
    <name evidence="1" type="ORF">AVEN_243877_1</name>
</gene>
<evidence type="ECO:0000313" key="2">
    <source>
        <dbReference type="Proteomes" id="UP000499080"/>
    </source>
</evidence>
<reference evidence="1 2" key="1">
    <citation type="journal article" date="2019" name="Sci. Rep.">
        <title>Orb-weaving spider Araneus ventricosus genome elucidates the spidroin gene catalogue.</title>
        <authorList>
            <person name="Kono N."/>
            <person name="Nakamura H."/>
            <person name="Ohtoshi R."/>
            <person name="Moran D.A.P."/>
            <person name="Shinohara A."/>
            <person name="Yoshida Y."/>
            <person name="Fujiwara M."/>
            <person name="Mori M."/>
            <person name="Tomita M."/>
            <person name="Arakawa K."/>
        </authorList>
    </citation>
    <scope>NUCLEOTIDE SEQUENCE [LARGE SCALE GENOMIC DNA]</scope>
</reference>
<dbReference type="OrthoDB" id="6019893at2759"/>
<dbReference type="AlphaFoldDB" id="A0A4Y2KHD3"/>
<name>A0A4Y2KHD3_ARAVE</name>
<proteinExistence type="predicted"/>
<protein>
    <submittedName>
        <fullName evidence="1">Uncharacterized protein</fullName>
    </submittedName>
</protein>
<dbReference type="EMBL" id="BGPR01004673">
    <property type="protein sequence ID" value="GBN02074.1"/>
    <property type="molecule type" value="Genomic_DNA"/>
</dbReference>